<dbReference type="GO" id="GO:0008017">
    <property type="term" value="F:microtubule binding"/>
    <property type="evidence" value="ECO:0007669"/>
    <property type="project" value="InterPro"/>
</dbReference>
<accession>A0AAV0MLH0</accession>
<feature type="coiled-coil region" evidence="1">
    <location>
        <begin position="157"/>
        <end position="243"/>
    </location>
</feature>
<keyword evidence="1" id="KW-0175">Coiled coil</keyword>
<dbReference type="PANTHER" id="PTHR35502">
    <property type="entry name" value="PROTEIN MICROTUBULE BINDING PROTEIN 2C"/>
    <property type="match status" value="1"/>
</dbReference>
<proteinExistence type="predicted"/>
<evidence type="ECO:0000256" key="2">
    <source>
        <dbReference type="SAM" id="MobiDB-lite"/>
    </source>
</evidence>
<gene>
    <name evidence="3" type="ORF">LITE_LOCUS29346</name>
</gene>
<protein>
    <submittedName>
        <fullName evidence="3">Uncharacterized protein</fullName>
    </submittedName>
</protein>
<reference evidence="3" key="1">
    <citation type="submission" date="2022-08" db="EMBL/GenBank/DDBJ databases">
        <authorList>
            <person name="Gutierrez-Valencia J."/>
        </authorList>
    </citation>
    <scope>NUCLEOTIDE SEQUENCE</scope>
</reference>
<dbReference type="InterPro" id="IPR040289">
    <property type="entry name" value="MBP2C"/>
</dbReference>
<feature type="region of interest" description="Disordered" evidence="2">
    <location>
        <begin position="99"/>
        <end position="142"/>
    </location>
</feature>
<dbReference type="EMBL" id="CAMGYJ010000007">
    <property type="protein sequence ID" value="CAI0447265.1"/>
    <property type="molecule type" value="Genomic_DNA"/>
</dbReference>
<organism evidence="3 4">
    <name type="scientific">Linum tenue</name>
    <dbReference type="NCBI Taxonomy" id="586396"/>
    <lineage>
        <taxon>Eukaryota</taxon>
        <taxon>Viridiplantae</taxon>
        <taxon>Streptophyta</taxon>
        <taxon>Embryophyta</taxon>
        <taxon>Tracheophyta</taxon>
        <taxon>Spermatophyta</taxon>
        <taxon>Magnoliopsida</taxon>
        <taxon>eudicotyledons</taxon>
        <taxon>Gunneridae</taxon>
        <taxon>Pentapetalae</taxon>
        <taxon>rosids</taxon>
        <taxon>fabids</taxon>
        <taxon>Malpighiales</taxon>
        <taxon>Linaceae</taxon>
        <taxon>Linum</taxon>
    </lineage>
</organism>
<comment type="caution">
    <text evidence="3">The sequence shown here is derived from an EMBL/GenBank/DDBJ whole genome shotgun (WGS) entry which is preliminary data.</text>
</comment>
<feature type="region of interest" description="Disordered" evidence="2">
    <location>
        <begin position="11"/>
        <end position="39"/>
    </location>
</feature>
<dbReference type="Proteomes" id="UP001154282">
    <property type="component" value="Unassembled WGS sequence"/>
</dbReference>
<feature type="compositionally biased region" description="Basic and acidic residues" evidence="2">
    <location>
        <begin position="100"/>
        <end position="114"/>
    </location>
</feature>
<feature type="compositionally biased region" description="Polar residues" evidence="2">
    <location>
        <begin position="27"/>
        <end position="39"/>
    </location>
</feature>
<dbReference type="GO" id="GO:0010497">
    <property type="term" value="P:plasmodesmata-mediated intercellular transport"/>
    <property type="evidence" value="ECO:0007669"/>
    <property type="project" value="InterPro"/>
</dbReference>
<dbReference type="PANTHER" id="PTHR35502:SF2">
    <property type="entry name" value="PROTEIN MICROTUBULE BINDING PROTEIN 2C"/>
    <property type="match status" value="1"/>
</dbReference>
<evidence type="ECO:0000256" key="1">
    <source>
        <dbReference type="SAM" id="Coils"/>
    </source>
</evidence>
<keyword evidence="4" id="KW-1185">Reference proteome</keyword>
<dbReference type="AlphaFoldDB" id="A0AAV0MLH0"/>
<evidence type="ECO:0000313" key="4">
    <source>
        <dbReference type="Proteomes" id="UP001154282"/>
    </source>
</evidence>
<name>A0AAV0MLH0_9ROSI</name>
<evidence type="ECO:0000313" key="3">
    <source>
        <dbReference type="EMBL" id="CAI0447265.1"/>
    </source>
</evidence>
<sequence length="376" mass="41434">MFDPQNFVDLRGDPSFGEDSKSWLSGPPNSSPTHSQLTSSQIAAHCAAAASTSNGGGNGNLHRVLFNDLVEIVPLVQSLIDRKASSSFTRRGSIVYTKTPSRESLSKKVIDRRNRNTTQSIPAKKKGDRGDKDESKSVGNTQDASDFTVFTSRAFAADNNTDELITLREQVEDLQKKLSEKDELAKSLEISKSQNDAIQAELNELKQQVSEKESLIRSHQVQLSDAKIKLADKQAALERIQWEAMTSNKKAEKLQGELDSIQGNISSLMLLFEGLTKCDMSALSEDYDSKPTYLDYDPDIDDLDDTDIREMEEARISYIAAVAAAKEKRDEESIIAAALARQHLQFLLCKPSAANPFKKLTNAMASDSSSSIVPVR</sequence>